<keyword evidence="1" id="KW-0645">Protease</keyword>
<dbReference type="Proteomes" id="UP000814140">
    <property type="component" value="Unassembled WGS sequence"/>
</dbReference>
<accession>A0ACB8SNQ7</accession>
<reference evidence="1" key="1">
    <citation type="submission" date="2021-03" db="EMBL/GenBank/DDBJ databases">
        <authorList>
            <consortium name="DOE Joint Genome Institute"/>
            <person name="Ahrendt S."/>
            <person name="Looney B.P."/>
            <person name="Miyauchi S."/>
            <person name="Morin E."/>
            <person name="Drula E."/>
            <person name="Courty P.E."/>
            <person name="Chicoki N."/>
            <person name="Fauchery L."/>
            <person name="Kohler A."/>
            <person name="Kuo A."/>
            <person name="Labutti K."/>
            <person name="Pangilinan J."/>
            <person name="Lipzen A."/>
            <person name="Riley R."/>
            <person name="Andreopoulos W."/>
            <person name="He G."/>
            <person name="Johnson J."/>
            <person name="Barry K.W."/>
            <person name="Grigoriev I.V."/>
            <person name="Nagy L."/>
            <person name="Hibbett D."/>
            <person name="Henrissat B."/>
            <person name="Matheny P.B."/>
            <person name="Labbe J."/>
            <person name="Martin F."/>
        </authorList>
    </citation>
    <scope>NUCLEOTIDE SEQUENCE</scope>
    <source>
        <strain evidence="1">HHB10654</strain>
    </source>
</reference>
<comment type="caution">
    <text evidence="1">The sequence shown here is derived from an EMBL/GenBank/DDBJ whole genome shotgun (WGS) entry which is preliminary data.</text>
</comment>
<dbReference type="EMBL" id="MU277239">
    <property type="protein sequence ID" value="KAI0058129.1"/>
    <property type="molecule type" value="Genomic_DNA"/>
</dbReference>
<proteinExistence type="predicted"/>
<protein>
    <submittedName>
        <fullName evidence="1">Acid protease</fullName>
    </submittedName>
</protein>
<gene>
    <name evidence="1" type="ORF">BV25DRAFT_1811343</name>
</gene>
<name>A0ACB8SNQ7_9AGAM</name>
<sequence length="582" mass="61709">MLPSIVVSLSLYAVLAAAAPSPDNGLHIPVSRRSLVRSVDSVANLDAIAASAEQLKIKYNFKSSNDPIQRRQSTANIAITNQGGDTSYFAPVSIGTPGQTFDMVLDTGSSDLWVTTTACDACPPNTPEYDTSKSSTLKVSNNPISLKYGSGAASGTLAQDTVTMGPFTISNQIFVTVDSISSGLIDGELAGIMGLAFDSIAASGATPFWQALVNANQFSSPEFSFFITRFVNDPNASEEEVGGVLTLGGTNSTYFQGDIDFQNFPAGSQTSFWLQQVSAVTVQGASVSIPGGDAALAAIDTGTTLIGAPTDAVNAIWAAVPGSQALGGDHAGFFAYPCKTTLAISLAFGGKSWPISNADMNLGSVGQNLCMGAIFDITQGTSVTPGSGNPSWIVGDTFLKNVYSVFRANPPSVGFAQLSAAAGGSSGVYPIILLIFPIFVLGPICFPLSRTNCCLTSSSCDGFSSRICLDSSYRDFIDVIVFVCDHLTDLHLSPARHSRVRAGFWFSYRFWNRFTYSLCRRLELCVFTISATCDHALLTGIIAFTSCESGPPFAWCLRSRRIVAVHDILRWSLHVRARIDKV</sequence>
<evidence type="ECO:0000313" key="2">
    <source>
        <dbReference type="Proteomes" id="UP000814140"/>
    </source>
</evidence>
<keyword evidence="2" id="KW-1185">Reference proteome</keyword>
<keyword evidence="1" id="KW-0378">Hydrolase</keyword>
<reference evidence="1" key="2">
    <citation type="journal article" date="2022" name="New Phytol.">
        <title>Evolutionary transition to the ectomycorrhizal habit in the genomes of a hyperdiverse lineage of mushroom-forming fungi.</title>
        <authorList>
            <person name="Looney B."/>
            <person name="Miyauchi S."/>
            <person name="Morin E."/>
            <person name="Drula E."/>
            <person name="Courty P.E."/>
            <person name="Kohler A."/>
            <person name="Kuo A."/>
            <person name="LaButti K."/>
            <person name="Pangilinan J."/>
            <person name="Lipzen A."/>
            <person name="Riley R."/>
            <person name="Andreopoulos W."/>
            <person name="He G."/>
            <person name="Johnson J."/>
            <person name="Nolan M."/>
            <person name="Tritt A."/>
            <person name="Barry K.W."/>
            <person name="Grigoriev I.V."/>
            <person name="Nagy L.G."/>
            <person name="Hibbett D."/>
            <person name="Henrissat B."/>
            <person name="Matheny P.B."/>
            <person name="Labbe J."/>
            <person name="Martin F.M."/>
        </authorList>
    </citation>
    <scope>NUCLEOTIDE SEQUENCE</scope>
    <source>
        <strain evidence="1">HHB10654</strain>
    </source>
</reference>
<organism evidence="1 2">
    <name type="scientific">Artomyces pyxidatus</name>
    <dbReference type="NCBI Taxonomy" id="48021"/>
    <lineage>
        <taxon>Eukaryota</taxon>
        <taxon>Fungi</taxon>
        <taxon>Dikarya</taxon>
        <taxon>Basidiomycota</taxon>
        <taxon>Agaricomycotina</taxon>
        <taxon>Agaricomycetes</taxon>
        <taxon>Russulales</taxon>
        <taxon>Auriscalpiaceae</taxon>
        <taxon>Artomyces</taxon>
    </lineage>
</organism>
<evidence type="ECO:0000313" key="1">
    <source>
        <dbReference type="EMBL" id="KAI0058129.1"/>
    </source>
</evidence>